<dbReference type="Proteomes" id="UP000646053">
    <property type="component" value="Unassembled WGS sequence"/>
</dbReference>
<sequence>MRRADRVLKLLSKAGAEFWLPLPLVGLLFWLAGHAIAHQVLHRSYTSTNRLQADTQLEVKAGVTIIVISAAVDRQRGRTTVVVETTDSSLKKVEYTYWVTDVKEVEAAIARELGTSVENVRKLVRYRLID</sequence>
<accession>A0A8J8CNV4</accession>
<proteinExistence type="predicted"/>
<gene>
    <name evidence="1" type="ORF">GS601_22275</name>
</gene>
<organism evidence="1 2">
    <name type="scientific">Myxacorys almedinensis A</name>
    <dbReference type="NCBI Taxonomy" id="2690445"/>
    <lineage>
        <taxon>Bacteria</taxon>
        <taxon>Bacillati</taxon>
        <taxon>Cyanobacteriota</taxon>
        <taxon>Cyanophyceae</taxon>
        <taxon>Leptolyngbyales</taxon>
        <taxon>Leptolyngbyaceae</taxon>
        <taxon>Myxacorys</taxon>
        <taxon>Myxacorys almedinensis</taxon>
    </lineage>
</organism>
<reference evidence="1" key="1">
    <citation type="submission" date="2019-12" db="EMBL/GenBank/DDBJ databases">
        <title>High-Quality draft genome sequences of three cyanobacteria isolated from the limestone walls of the Old Cathedral of Coimbra.</title>
        <authorList>
            <person name="Tiago I."/>
            <person name="Soares F."/>
            <person name="Portugal A."/>
        </authorList>
    </citation>
    <scope>NUCLEOTIDE SEQUENCE</scope>
    <source>
        <strain evidence="1">A</strain>
    </source>
</reference>
<comment type="caution">
    <text evidence="1">The sequence shown here is derived from an EMBL/GenBank/DDBJ whole genome shotgun (WGS) entry which is preliminary data.</text>
</comment>
<dbReference type="EMBL" id="WVIE01000050">
    <property type="protein sequence ID" value="NDJ19970.1"/>
    <property type="molecule type" value="Genomic_DNA"/>
</dbReference>
<evidence type="ECO:0000313" key="2">
    <source>
        <dbReference type="Proteomes" id="UP000646053"/>
    </source>
</evidence>
<name>A0A8J8CNV4_9CYAN</name>
<protein>
    <submittedName>
        <fullName evidence="1">Uncharacterized protein</fullName>
    </submittedName>
</protein>
<dbReference type="AlphaFoldDB" id="A0A8J8CNV4"/>
<evidence type="ECO:0000313" key="1">
    <source>
        <dbReference type="EMBL" id="NDJ19970.1"/>
    </source>
</evidence>
<keyword evidence="2" id="KW-1185">Reference proteome</keyword>